<evidence type="ECO:0000313" key="2">
    <source>
        <dbReference type="Proteomes" id="UP001152531"/>
    </source>
</evidence>
<sequence length="323" mass="36459">MTLLSKKHIDYVVNLNSEMSKQSYEHWLSEHLRMNGLYWGIMTLVTLKSLDSLPRQSIIDFVLSCVDKRSGGFGAYPQHDGHILSTLSAVQILSILGALDELDKESVIKFTKNLQLPNGSFQGDSFGETDTRFVYTALSILSILEGLEEELVNKSLDYLKQCENFDGAYGMRPGAESHGAQVFTVIASFAICNRLDLVNDKLSSWLSERQVKNGGLNGRPEKLPDVCYSWWILSPLAILKKLKWIDLSKLEQFILDCQDDEGGVSDRKGNQTDVYHTCFSLTGLSIINDELYEGNKYDMDSIDPVYCMPYSATKTFKPWPYKS</sequence>
<protein>
    <submittedName>
        <fullName evidence="1">Geranylgeranyl transferase type-2 subunit beta</fullName>
    </submittedName>
</protein>
<name>A0ACA9YBG1_9ASCO</name>
<evidence type="ECO:0000313" key="1">
    <source>
        <dbReference type="EMBL" id="CAH6722402.1"/>
    </source>
</evidence>
<reference evidence="1" key="1">
    <citation type="submission" date="2022-06" db="EMBL/GenBank/DDBJ databases">
        <authorList>
            <person name="Legras J.-L."/>
            <person name="Devillers H."/>
            <person name="Grondin C."/>
        </authorList>
    </citation>
    <scope>NUCLEOTIDE SEQUENCE</scope>
    <source>
        <strain evidence="1">CLIB 1444</strain>
    </source>
</reference>
<comment type="caution">
    <text evidence="1">The sequence shown here is derived from an EMBL/GenBank/DDBJ whole genome shotgun (WGS) entry which is preliminary data.</text>
</comment>
<keyword evidence="1" id="KW-0808">Transferase</keyword>
<keyword evidence="2" id="KW-1185">Reference proteome</keyword>
<dbReference type="Proteomes" id="UP001152531">
    <property type="component" value="Unassembled WGS sequence"/>
</dbReference>
<accession>A0ACA9YBG1</accession>
<dbReference type="EMBL" id="CALSDN010000009">
    <property type="protein sequence ID" value="CAH6722402.1"/>
    <property type="molecule type" value="Genomic_DNA"/>
</dbReference>
<organism evidence="1 2">
    <name type="scientific">[Candida] jaroonii</name>
    <dbReference type="NCBI Taxonomy" id="467808"/>
    <lineage>
        <taxon>Eukaryota</taxon>
        <taxon>Fungi</taxon>
        <taxon>Dikarya</taxon>
        <taxon>Ascomycota</taxon>
        <taxon>Saccharomycotina</taxon>
        <taxon>Pichiomycetes</taxon>
        <taxon>Debaryomycetaceae</taxon>
        <taxon>Yamadazyma</taxon>
    </lineage>
</organism>
<gene>
    <name evidence="1" type="ORF">CLIB1444_09S02784</name>
</gene>
<proteinExistence type="predicted"/>